<organism evidence="2 3">
    <name type="scientific">Pseudomonas fluorescens (strain ATCC BAA-477 / NRRL B-23932 / Pf-5)</name>
    <dbReference type="NCBI Taxonomy" id="220664"/>
    <lineage>
        <taxon>Bacteria</taxon>
        <taxon>Pseudomonadati</taxon>
        <taxon>Pseudomonadota</taxon>
        <taxon>Gammaproteobacteria</taxon>
        <taxon>Pseudomonadales</taxon>
        <taxon>Pseudomonadaceae</taxon>
        <taxon>Pseudomonas</taxon>
    </lineage>
</organism>
<dbReference type="HOGENOM" id="CLU_040789_0_0_6"/>
<dbReference type="AlphaFoldDB" id="Q4KAK2"/>
<sequence length="308" mass="34443">MIFCEQRCRDVMNARAGRIALENPVIIGRHLTSPAPMGPGKPSLAGFAMHLLYPSDPFDPKRPDEQYLDEYQAILAAGLSASLFSFEDFESGNFRARPALEGGTPVLYRGWMLTPEGYRELVEHLQRLGAVAFTSVADYRDCHHLPQWYPRLARFTCETRVLAADANFTQALADLHWPGYFIKDYVKSLNTGSGSLVHSPADIAPLIERMRQYRGQIEGGVCVRRREDYLDDTERRYFVLNGQAYGASGEVPALVHECAALIDSRFFSVDVVLRADGVLRLVEVGDGQVSDRKEWPARRFAAMLAGAL</sequence>
<evidence type="ECO:0000259" key="1">
    <source>
        <dbReference type="Pfam" id="PF14243"/>
    </source>
</evidence>
<dbReference type="EMBL" id="CP000076">
    <property type="protein sequence ID" value="AAY92895.1"/>
    <property type="molecule type" value="Genomic_DNA"/>
</dbReference>
<feature type="domain" description="ATP-grasp" evidence="1">
    <location>
        <begin position="182"/>
        <end position="303"/>
    </location>
</feature>
<dbReference type="Proteomes" id="UP000008540">
    <property type="component" value="Chromosome"/>
</dbReference>
<evidence type="ECO:0000313" key="2">
    <source>
        <dbReference type="EMBL" id="AAY92895.1"/>
    </source>
</evidence>
<gene>
    <name evidence="2" type="ordered locus">PFL_3629</name>
</gene>
<proteinExistence type="predicted"/>
<protein>
    <recommendedName>
        <fullName evidence="1">ATP-grasp domain-containing protein</fullName>
    </recommendedName>
</protein>
<reference evidence="2 3" key="1">
    <citation type="journal article" date="2005" name="Nat. Biotechnol.">
        <title>Complete genome sequence of the plant commensal Pseudomonas fluorescens Pf-5.</title>
        <authorList>
            <person name="Paulsen I.T."/>
            <person name="Press C.M."/>
            <person name="Ravel J."/>
            <person name="Kobayashi D.Y."/>
            <person name="Myers G.S."/>
            <person name="Mavrodi D.V."/>
            <person name="DeBoy R.T."/>
            <person name="Seshadri R."/>
            <person name="Ren Q."/>
            <person name="Madupu R."/>
            <person name="Dodson R.J."/>
            <person name="Durkin A.S."/>
            <person name="Brinkac L.M."/>
            <person name="Daugherty S.C."/>
            <person name="Sullivan S.A."/>
            <person name="Rosovitz M.J."/>
            <person name="Gwinn M.L."/>
            <person name="Zhou L."/>
            <person name="Schneider D.J."/>
            <person name="Cartinhour S.W."/>
            <person name="Nelson W.C."/>
            <person name="Weidman J."/>
            <person name="Watkins K."/>
            <person name="Tran K."/>
            <person name="Khouri H."/>
            <person name="Pierson E.A."/>
            <person name="Pierson L.S.III."/>
            <person name="Thomashow L.S."/>
            <person name="Loper J.E."/>
        </authorList>
    </citation>
    <scope>NUCLEOTIDE SEQUENCE [LARGE SCALE GENOMIC DNA]</scope>
    <source>
        <strain evidence="3">ATCC BAA-477 / NRRL B-23932 / Pf-5</strain>
    </source>
</reference>
<dbReference type="InterPro" id="IPR025643">
    <property type="entry name" value="R2K_3"/>
</dbReference>
<dbReference type="eggNOG" id="ENOG502Z879">
    <property type="taxonomic scope" value="Bacteria"/>
</dbReference>
<dbReference type="KEGG" id="pfl:PFL_3629"/>
<accession>Q4KAK2</accession>
<dbReference type="Pfam" id="PF14243">
    <property type="entry name" value="R2K_3"/>
    <property type="match status" value="1"/>
</dbReference>
<name>Q4KAK2_PSEF5</name>
<evidence type="ECO:0000313" key="3">
    <source>
        <dbReference type="Proteomes" id="UP000008540"/>
    </source>
</evidence>
<dbReference type="STRING" id="220664.PFL_3629"/>